<dbReference type="InterPro" id="IPR001048">
    <property type="entry name" value="Asp/Glu/Uridylate_kinase"/>
</dbReference>
<dbReference type="PANTHER" id="PTHR43654">
    <property type="entry name" value="GLUTAMATE 5-KINASE"/>
    <property type="match status" value="1"/>
</dbReference>
<dbReference type="SUPFAM" id="SSF53633">
    <property type="entry name" value="Carbamate kinase-like"/>
    <property type="match status" value="1"/>
</dbReference>
<evidence type="ECO:0000313" key="6">
    <source>
        <dbReference type="EMBL" id="KAA1086258.1"/>
    </source>
</evidence>
<dbReference type="GO" id="GO:1901607">
    <property type="term" value="P:alpha-amino acid biosynthetic process"/>
    <property type="evidence" value="ECO:0007669"/>
    <property type="project" value="UniProtKB-ARBA"/>
</dbReference>
<dbReference type="GO" id="GO:0004349">
    <property type="term" value="F:glutamate 5-kinase activity"/>
    <property type="evidence" value="ECO:0007669"/>
    <property type="project" value="TreeGrafter"/>
</dbReference>
<evidence type="ECO:0000256" key="1">
    <source>
        <dbReference type="ARBA" id="ARBA00022679"/>
    </source>
</evidence>
<name>A0A5B0NE61_PUCGR</name>
<dbReference type="PANTHER" id="PTHR43654:SF3">
    <property type="entry name" value="GLUTAMATE 5-KINASE"/>
    <property type="match status" value="1"/>
</dbReference>
<comment type="caution">
    <text evidence="6">The sequence shown here is derived from an EMBL/GenBank/DDBJ whole genome shotgun (WGS) entry which is preliminary data.</text>
</comment>
<keyword evidence="4" id="KW-0067">ATP-binding</keyword>
<evidence type="ECO:0000313" key="7">
    <source>
        <dbReference type="Proteomes" id="UP000325313"/>
    </source>
</evidence>
<organism evidence="6 7">
    <name type="scientific">Puccinia graminis f. sp. tritici</name>
    <dbReference type="NCBI Taxonomy" id="56615"/>
    <lineage>
        <taxon>Eukaryota</taxon>
        <taxon>Fungi</taxon>
        <taxon>Dikarya</taxon>
        <taxon>Basidiomycota</taxon>
        <taxon>Pucciniomycotina</taxon>
        <taxon>Pucciniomycetes</taxon>
        <taxon>Pucciniales</taxon>
        <taxon>Pucciniaceae</taxon>
        <taxon>Puccinia</taxon>
    </lineage>
</organism>
<sequence>MSKSPQGASSKDGNAVAGGSTIVIKLGTSSILSEQNLQPRLGLLANLVETCVNLRAIGHKVVLVSSGAIGMGMRRMSLLDGGLQGKWGKKPKSLNEKQALAAIGQGHLIALWDSLFSRLNQPIAQILLTRGDLADVSLVKRISPNTRRKKKVNPSGFGISTETNMIRQEIEVLECLFHPEHLVEQWSDSDHQ</sequence>
<dbReference type="GO" id="GO:0005829">
    <property type="term" value="C:cytosol"/>
    <property type="evidence" value="ECO:0007669"/>
    <property type="project" value="TreeGrafter"/>
</dbReference>
<keyword evidence="2" id="KW-0547">Nucleotide-binding</keyword>
<evidence type="ECO:0000259" key="5">
    <source>
        <dbReference type="Pfam" id="PF00696"/>
    </source>
</evidence>
<dbReference type="InterPro" id="IPR001057">
    <property type="entry name" value="Glu/AcGlu_kinase"/>
</dbReference>
<protein>
    <recommendedName>
        <fullName evidence="5">Aspartate/glutamate/uridylate kinase domain-containing protein</fullName>
    </recommendedName>
</protein>
<reference evidence="6 7" key="1">
    <citation type="submission" date="2019-05" db="EMBL/GenBank/DDBJ databases">
        <title>Emergence of the Ug99 lineage of the wheat stem rust pathogen through somatic hybridization.</title>
        <authorList>
            <person name="Li F."/>
            <person name="Upadhyaya N.M."/>
            <person name="Sperschneider J."/>
            <person name="Matny O."/>
            <person name="Nguyen-Phuc H."/>
            <person name="Mago R."/>
            <person name="Raley C."/>
            <person name="Miller M.E."/>
            <person name="Silverstein K.A.T."/>
            <person name="Henningsen E."/>
            <person name="Hirsch C.D."/>
            <person name="Visser B."/>
            <person name="Pretorius Z.A."/>
            <person name="Steffenson B.J."/>
            <person name="Schwessinger B."/>
            <person name="Dodds P.N."/>
            <person name="Figueroa M."/>
        </authorList>
    </citation>
    <scope>NUCLEOTIDE SEQUENCE [LARGE SCALE GENOMIC DNA]</scope>
    <source>
        <strain evidence="6 7">Ug99</strain>
    </source>
</reference>
<dbReference type="Proteomes" id="UP000325313">
    <property type="component" value="Unassembled WGS sequence"/>
</dbReference>
<dbReference type="AlphaFoldDB" id="A0A5B0NE61"/>
<dbReference type="Gene3D" id="3.40.1160.10">
    <property type="entry name" value="Acetylglutamate kinase-like"/>
    <property type="match status" value="1"/>
</dbReference>
<gene>
    <name evidence="6" type="ORF">PGTUg99_015417</name>
</gene>
<dbReference type="InterPro" id="IPR036393">
    <property type="entry name" value="AceGlu_kinase-like_sf"/>
</dbReference>
<evidence type="ECO:0000256" key="3">
    <source>
        <dbReference type="ARBA" id="ARBA00022777"/>
    </source>
</evidence>
<accession>A0A5B0NE61</accession>
<keyword evidence="1" id="KW-0808">Transferase</keyword>
<feature type="domain" description="Aspartate/glutamate/uridylate kinase" evidence="5">
    <location>
        <begin position="21"/>
        <end position="144"/>
    </location>
</feature>
<dbReference type="EMBL" id="VDEP01000412">
    <property type="protein sequence ID" value="KAA1086258.1"/>
    <property type="molecule type" value="Genomic_DNA"/>
</dbReference>
<evidence type="ECO:0000256" key="2">
    <source>
        <dbReference type="ARBA" id="ARBA00022741"/>
    </source>
</evidence>
<proteinExistence type="predicted"/>
<evidence type="ECO:0000256" key="4">
    <source>
        <dbReference type="ARBA" id="ARBA00022840"/>
    </source>
</evidence>
<dbReference type="PRINTS" id="PR00474">
    <property type="entry name" value="GLU5KINASE"/>
</dbReference>
<dbReference type="GO" id="GO:0005524">
    <property type="term" value="F:ATP binding"/>
    <property type="evidence" value="ECO:0007669"/>
    <property type="project" value="UniProtKB-KW"/>
</dbReference>
<dbReference type="Pfam" id="PF00696">
    <property type="entry name" value="AA_kinase"/>
    <property type="match status" value="1"/>
</dbReference>
<keyword evidence="3" id="KW-0418">Kinase</keyword>